<dbReference type="OrthoDB" id="10492491at2759"/>
<feature type="compositionally biased region" description="Basic and acidic residues" evidence="1">
    <location>
        <begin position="46"/>
        <end position="60"/>
    </location>
</feature>
<dbReference type="Proteomes" id="UP000828251">
    <property type="component" value="Unassembled WGS sequence"/>
</dbReference>
<accession>A0A9D4AJ77</accession>
<evidence type="ECO:0000313" key="2">
    <source>
        <dbReference type="EMBL" id="KAH1122523.1"/>
    </source>
</evidence>
<feature type="region of interest" description="Disordered" evidence="1">
    <location>
        <begin position="46"/>
        <end position="91"/>
    </location>
</feature>
<feature type="compositionally biased region" description="Basic and acidic residues" evidence="1">
    <location>
        <begin position="67"/>
        <end position="83"/>
    </location>
</feature>
<dbReference type="EMBL" id="JAIQCV010000002">
    <property type="protein sequence ID" value="KAH1122523.1"/>
    <property type="molecule type" value="Genomic_DNA"/>
</dbReference>
<keyword evidence="3" id="KW-1185">Reference proteome</keyword>
<gene>
    <name evidence="2" type="ORF">J1N35_005683</name>
</gene>
<comment type="caution">
    <text evidence="2">The sequence shown here is derived from an EMBL/GenBank/DDBJ whole genome shotgun (WGS) entry which is preliminary data.</text>
</comment>
<evidence type="ECO:0000256" key="1">
    <source>
        <dbReference type="SAM" id="MobiDB-lite"/>
    </source>
</evidence>
<organism evidence="2 3">
    <name type="scientific">Gossypium stocksii</name>
    <dbReference type="NCBI Taxonomy" id="47602"/>
    <lineage>
        <taxon>Eukaryota</taxon>
        <taxon>Viridiplantae</taxon>
        <taxon>Streptophyta</taxon>
        <taxon>Embryophyta</taxon>
        <taxon>Tracheophyta</taxon>
        <taxon>Spermatophyta</taxon>
        <taxon>Magnoliopsida</taxon>
        <taxon>eudicotyledons</taxon>
        <taxon>Gunneridae</taxon>
        <taxon>Pentapetalae</taxon>
        <taxon>rosids</taxon>
        <taxon>malvids</taxon>
        <taxon>Malvales</taxon>
        <taxon>Malvaceae</taxon>
        <taxon>Malvoideae</taxon>
        <taxon>Gossypium</taxon>
    </lineage>
</organism>
<protein>
    <submittedName>
        <fullName evidence="2">Uncharacterized protein</fullName>
    </submittedName>
</protein>
<reference evidence="2 3" key="1">
    <citation type="journal article" date="2021" name="Plant Biotechnol. J.">
        <title>Multi-omics assisted identification of the key and species-specific regulatory components of drought-tolerant mechanisms in Gossypium stocksii.</title>
        <authorList>
            <person name="Yu D."/>
            <person name="Ke L."/>
            <person name="Zhang D."/>
            <person name="Wu Y."/>
            <person name="Sun Y."/>
            <person name="Mei J."/>
            <person name="Sun J."/>
            <person name="Sun Y."/>
        </authorList>
    </citation>
    <scope>NUCLEOTIDE SEQUENCE [LARGE SCALE GENOMIC DNA]</scope>
    <source>
        <strain evidence="3">cv. E1</strain>
        <tissue evidence="2">Leaf</tissue>
    </source>
</reference>
<proteinExistence type="predicted"/>
<evidence type="ECO:0000313" key="3">
    <source>
        <dbReference type="Proteomes" id="UP000828251"/>
    </source>
</evidence>
<dbReference type="AlphaFoldDB" id="A0A9D4AJ77"/>
<name>A0A9D4AJ77_9ROSI</name>
<sequence>MEIKAAMKRYESKISSLEDLRDLSTISLLELINALYALKQRRASREEGQAKGAFEARNRDVASSSSQKEKKSWSNKKEKSNKEGRKKNIHHAHTTKIWGILRSSGGSSLKLNAKIASSLAM</sequence>